<keyword evidence="6" id="KW-1185">Reference proteome</keyword>
<feature type="domain" description="FF" evidence="4">
    <location>
        <begin position="430"/>
        <end position="487"/>
    </location>
</feature>
<feature type="compositionally biased region" description="Basic and acidic residues" evidence="2">
    <location>
        <begin position="614"/>
        <end position="634"/>
    </location>
</feature>
<dbReference type="PANTHER" id="PTHR15377">
    <property type="entry name" value="TRANSCRIPTION ELONGATION REGULATOR 1"/>
    <property type="match status" value="1"/>
</dbReference>
<dbReference type="Proteomes" id="UP000027361">
    <property type="component" value="Unassembled WGS sequence"/>
</dbReference>
<accession>A0A066WML3</accession>
<dbReference type="PROSITE" id="PS01159">
    <property type="entry name" value="WW_DOMAIN_1"/>
    <property type="match status" value="1"/>
</dbReference>
<dbReference type="GO" id="GO:0003712">
    <property type="term" value="F:transcription coregulator activity"/>
    <property type="evidence" value="ECO:0007669"/>
    <property type="project" value="TreeGrafter"/>
</dbReference>
<gene>
    <name evidence="5" type="ORF">K437DRAFT_254440</name>
</gene>
<dbReference type="AlphaFoldDB" id="A0A066WML3"/>
<dbReference type="RefSeq" id="XP_013245096.1">
    <property type="nucleotide sequence ID" value="XM_013389642.1"/>
</dbReference>
<dbReference type="PROSITE" id="PS51676">
    <property type="entry name" value="FF"/>
    <property type="match status" value="1"/>
</dbReference>
<feature type="region of interest" description="Disordered" evidence="2">
    <location>
        <begin position="96"/>
        <end position="120"/>
    </location>
</feature>
<dbReference type="GeneID" id="25263864"/>
<dbReference type="InterPro" id="IPR001202">
    <property type="entry name" value="WW_dom"/>
</dbReference>
<evidence type="ECO:0000256" key="1">
    <source>
        <dbReference type="ARBA" id="ARBA00022737"/>
    </source>
</evidence>
<dbReference type="STRING" id="1037660.A0A066WML3"/>
<dbReference type="SMART" id="SM00441">
    <property type="entry name" value="FF"/>
    <property type="match status" value="3"/>
</dbReference>
<proteinExistence type="predicted"/>
<feature type="region of interest" description="Disordered" evidence="2">
    <location>
        <begin position="393"/>
        <end position="435"/>
    </location>
</feature>
<dbReference type="PANTHER" id="PTHR15377:SF3">
    <property type="entry name" value="WW DOMAIN-CONTAINING PROTEIN"/>
    <property type="match status" value="1"/>
</dbReference>
<evidence type="ECO:0000313" key="6">
    <source>
        <dbReference type="Proteomes" id="UP000027361"/>
    </source>
</evidence>
<dbReference type="InParanoid" id="A0A066WML3"/>
<feature type="compositionally biased region" description="Pro residues" evidence="2">
    <location>
        <begin position="1"/>
        <end position="11"/>
    </location>
</feature>
<sequence>MSAPPSQPPLPQGWTQHVGPQGQIYYWHKETKTSTYKRPGAPPPASENQAIVPRATPAILSAATATTPPTGVIYIGPPPGFHAGNGVVRVPASNQAHLQAQAGPSQKKEKPKHKAGIPGAEGWLRITTNLGNVFYTHIASKHSEWTVPADIKDAVRSLERSEREARAASEKQAREEAERQAKDVRDKQREETKRSKEDAELQAKEEAERIEREYREAVKKEMLAAAEQSASERKRNREDRAADDDAGSPDGKKPRIQGGDEMDEDEDEDREEDEEAWQRRIAAEMAAEITFGTALPKSEAAAPSNSKSVAPQSPPDEGSTLTKPSALTLLNSLLTSSNGSTAEVDPMAPFELELPKFSAHPDYAVISRSLPEGEREDAFNEWCKHRIKEKRAERAATKASASVVKHSAAPLAAPEASSATSAEQTSSEARPSLDAKSAYEQLLTSEVTSTRTKWEAFRKSFKKDRRFFAFGRDDREREKIFKTHLRELGEVKRRKAEQADRDFVCLLGEKVDSKLKENASAILQEATDKKMKTDAASEWWSKGKKTPGLDTDPRYDAVGSSSRRAELWRLWLLGEAPVDASASPAPDEANSNGVGGSASAATATTTAAAVTSSKAKDTSQALKEREEKVRAEKAKLASQAKRALSSAAREESLMHFNQLLIDVVRNPLADFRSTLPRLHEDARFEAPGLSGMREKEQLFERHITSLAEKRRQSVYKVFEKAAPTLDVGPVEAIPLVLNDSETERLNLLDFVQGEAERYSRRPVDARDAMEDEFEMWKSKREKDARSAFNEMLRENTFVEFWGRLRQAKNAQEATDVGHKAEADAAAVAGGDEDEELEKDVIDMVASFDLDEVHAVLKGDARYKAFAHKPEQREEWIREHLSNLRAAKQTVHQKNL</sequence>
<feature type="compositionally biased region" description="Low complexity" evidence="2">
    <location>
        <begin position="397"/>
        <end position="429"/>
    </location>
</feature>
<dbReference type="GO" id="GO:0070063">
    <property type="term" value="F:RNA polymerase binding"/>
    <property type="evidence" value="ECO:0007669"/>
    <property type="project" value="InterPro"/>
</dbReference>
<dbReference type="SUPFAM" id="SSF51045">
    <property type="entry name" value="WW domain"/>
    <property type="match status" value="1"/>
</dbReference>
<feature type="region of interest" description="Disordered" evidence="2">
    <location>
        <begin position="158"/>
        <end position="208"/>
    </location>
</feature>
<dbReference type="InterPro" id="IPR036020">
    <property type="entry name" value="WW_dom_sf"/>
</dbReference>
<organism evidence="5 6">
    <name type="scientific">Tilletiaria anomala (strain ATCC 24038 / CBS 436.72 / UBC 951)</name>
    <dbReference type="NCBI Taxonomy" id="1037660"/>
    <lineage>
        <taxon>Eukaryota</taxon>
        <taxon>Fungi</taxon>
        <taxon>Dikarya</taxon>
        <taxon>Basidiomycota</taxon>
        <taxon>Ustilaginomycotina</taxon>
        <taxon>Exobasidiomycetes</taxon>
        <taxon>Georgefischeriales</taxon>
        <taxon>Tilletiariaceae</taxon>
        <taxon>Tilletiaria</taxon>
    </lineage>
</organism>
<evidence type="ECO:0000259" key="3">
    <source>
        <dbReference type="PROSITE" id="PS50020"/>
    </source>
</evidence>
<dbReference type="SMART" id="SM00456">
    <property type="entry name" value="WW"/>
    <property type="match status" value="2"/>
</dbReference>
<dbReference type="CDD" id="cd00201">
    <property type="entry name" value="WW"/>
    <property type="match status" value="1"/>
</dbReference>
<comment type="caution">
    <text evidence="5">The sequence shown here is derived from an EMBL/GenBank/DDBJ whole genome shotgun (WGS) entry which is preliminary data.</text>
</comment>
<dbReference type="EMBL" id="JMSN01000012">
    <property type="protein sequence ID" value="KDN52249.1"/>
    <property type="molecule type" value="Genomic_DNA"/>
</dbReference>
<reference evidence="5 6" key="1">
    <citation type="submission" date="2014-05" db="EMBL/GenBank/DDBJ databases">
        <title>Draft genome sequence of a rare smut relative, Tilletiaria anomala UBC 951.</title>
        <authorList>
            <consortium name="DOE Joint Genome Institute"/>
            <person name="Toome M."/>
            <person name="Kuo A."/>
            <person name="Henrissat B."/>
            <person name="Lipzen A."/>
            <person name="Tritt A."/>
            <person name="Yoshinaga Y."/>
            <person name="Zane M."/>
            <person name="Barry K."/>
            <person name="Grigoriev I.V."/>
            <person name="Spatafora J.W."/>
            <person name="Aimea M.C."/>
        </authorList>
    </citation>
    <scope>NUCLEOTIDE SEQUENCE [LARGE SCALE GENOMIC DNA]</scope>
    <source>
        <strain evidence="5 6">UBC 951</strain>
    </source>
</reference>
<dbReference type="InterPro" id="IPR036517">
    <property type="entry name" value="FF_domain_sf"/>
</dbReference>
<dbReference type="Pfam" id="PF00397">
    <property type="entry name" value="WW"/>
    <property type="match status" value="1"/>
</dbReference>
<dbReference type="OMA" id="GMWLQPP"/>
<feature type="region of interest" description="Disordered" evidence="2">
    <location>
        <begin position="1"/>
        <end position="53"/>
    </location>
</feature>
<feature type="compositionally biased region" description="Basic and acidic residues" evidence="2">
    <location>
        <begin position="230"/>
        <end position="240"/>
    </location>
</feature>
<dbReference type="SUPFAM" id="SSF81698">
    <property type="entry name" value="FF domain"/>
    <property type="match status" value="3"/>
</dbReference>
<keyword evidence="1" id="KW-0677">Repeat</keyword>
<dbReference type="Gene3D" id="2.20.70.10">
    <property type="match status" value="2"/>
</dbReference>
<dbReference type="Pfam" id="PF01846">
    <property type="entry name" value="FF"/>
    <property type="match status" value="1"/>
</dbReference>
<dbReference type="OrthoDB" id="410044at2759"/>
<feature type="region of interest" description="Disordered" evidence="2">
    <location>
        <begin position="533"/>
        <end position="553"/>
    </location>
</feature>
<dbReference type="InterPro" id="IPR045148">
    <property type="entry name" value="TCRG1-like"/>
</dbReference>
<name>A0A066WML3_TILAU</name>
<dbReference type="HOGENOM" id="CLU_013872_0_0_1"/>
<feature type="domain" description="WW" evidence="3">
    <location>
        <begin position="8"/>
        <end position="41"/>
    </location>
</feature>
<feature type="region of interest" description="Disordered" evidence="2">
    <location>
        <begin position="221"/>
        <end position="324"/>
    </location>
</feature>
<protein>
    <recommendedName>
        <fullName evidence="7">WW domain-containing protein</fullName>
    </recommendedName>
</protein>
<evidence type="ECO:0000256" key="2">
    <source>
        <dbReference type="SAM" id="MobiDB-lite"/>
    </source>
</evidence>
<dbReference type="GO" id="GO:0005634">
    <property type="term" value="C:nucleus"/>
    <property type="evidence" value="ECO:0007669"/>
    <property type="project" value="TreeGrafter"/>
</dbReference>
<feature type="compositionally biased region" description="Acidic residues" evidence="2">
    <location>
        <begin position="260"/>
        <end position="275"/>
    </location>
</feature>
<dbReference type="FunFam" id="1.10.10.440:FF:000044">
    <property type="entry name" value="Transcription elongation regulator 1"/>
    <property type="match status" value="1"/>
</dbReference>
<dbReference type="InterPro" id="IPR002713">
    <property type="entry name" value="FF_domain"/>
</dbReference>
<feature type="region of interest" description="Disordered" evidence="2">
    <location>
        <begin position="607"/>
        <end position="634"/>
    </location>
</feature>
<dbReference type="Gene3D" id="1.10.10.440">
    <property type="entry name" value="FF domain"/>
    <property type="match status" value="4"/>
</dbReference>
<feature type="domain" description="WW" evidence="3">
    <location>
        <begin position="117"/>
        <end position="150"/>
    </location>
</feature>
<evidence type="ECO:0008006" key="7">
    <source>
        <dbReference type="Google" id="ProtNLM"/>
    </source>
</evidence>
<evidence type="ECO:0000313" key="5">
    <source>
        <dbReference type="EMBL" id="KDN52249.1"/>
    </source>
</evidence>
<evidence type="ECO:0000259" key="4">
    <source>
        <dbReference type="PROSITE" id="PS51676"/>
    </source>
</evidence>
<dbReference type="PROSITE" id="PS50020">
    <property type="entry name" value="WW_DOMAIN_2"/>
    <property type="match status" value="2"/>
</dbReference>